<comment type="caution">
    <text evidence="3">The sequence shown here is derived from an EMBL/GenBank/DDBJ whole genome shotgun (WGS) entry which is preliminary data.</text>
</comment>
<feature type="transmembrane region" description="Helical" evidence="2">
    <location>
        <begin position="180"/>
        <end position="200"/>
    </location>
</feature>
<dbReference type="Proteomes" id="UP000029095">
    <property type="component" value="Unassembled WGS sequence"/>
</dbReference>
<feature type="compositionally biased region" description="Polar residues" evidence="1">
    <location>
        <begin position="566"/>
        <end position="575"/>
    </location>
</feature>
<dbReference type="RefSeq" id="WP_043380698.1">
    <property type="nucleotide sequence ID" value="NZ_KN039947.1"/>
</dbReference>
<dbReference type="AlphaFoldDB" id="A0A086MYT8"/>
<evidence type="ECO:0000256" key="2">
    <source>
        <dbReference type="SAM" id="Phobius"/>
    </source>
</evidence>
<keyword evidence="2" id="KW-0812">Transmembrane</keyword>
<evidence type="ECO:0000313" key="3">
    <source>
        <dbReference type="EMBL" id="KFG74056.1"/>
    </source>
</evidence>
<sequence>MEHEPATTDRARSVPAPRPPASPPGPAPDLWNTPTRHMCAGTWVDESFARAVVRELEQERHRAHAPSCGVDERLLLDHARRALAAVHTRDLAVSAAWLAGLLCVPAAAVARVLLSKISAGTRGSVRRLPGMHSLRRDKDGAPRVEDAAGGLATAGLFSAVGTALCAYAQTQVAPWGPAGFWPALLCTAVLLTGVPWWAAWRQQKEVWDTASRELVPGAPAPAPPRETTDVPRNDGNLVIHSGYRPFTGSGTELTSWSLDLRLRPAPGAAPSVPLTTDTLVVALRDGLGGLGSEPRGVAGLSVEERLYVDGTELDGPEPFSRSVFWPDGADSRLTSRPARHAKAPVVEAARGRVDGPVRHCVCAQVRMWDAEIVLTVHVQAVVVSGTLHLNSAASVLTPVRSAYQEVDRLTERHHGDDTPRIAAAALSAMHESLGGPVARPLGRLLADRADSRREERLQDVIAHDRRYDFGARTSLREHADSGEYTNYFQRIDVQRAARRIELRLLADLGELLAEHGLDTSELEERRSVILNNGVIMTGGTMHGAVAAGPGAQAAAGPGAQTGAASRVSQGAAATS</sequence>
<keyword evidence="2" id="KW-1133">Transmembrane helix</keyword>
<feature type="compositionally biased region" description="Pro residues" evidence="1">
    <location>
        <begin position="16"/>
        <end position="27"/>
    </location>
</feature>
<dbReference type="STRING" id="1915400.FM21_25110"/>
<keyword evidence="4" id="KW-1185">Reference proteome</keyword>
<keyword evidence="2" id="KW-0472">Membrane</keyword>
<dbReference type="EMBL" id="JNFQ01000002">
    <property type="protein sequence ID" value="KFG74056.1"/>
    <property type="molecule type" value="Genomic_DNA"/>
</dbReference>
<dbReference type="HOGENOM" id="CLU_032560_1_0_11"/>
<proteinExistence type="predicted"/>
<feature type="region of interest" description="Disordered" evidence="1">
    <location>
        <begin position="1"/>
        <end position="34"/>
    </location>
</feature>
<protein>
    <submittedName>
        <fullName evidence="3">Uncharacterized protein</fullName>
    </submittedName>
</protein>
<evidence type="ECO:0000313" key="4">
    <source>
        <dbReference type="Proteomes" id="UP000029095"/>
    </source>
</evidence>
<feature type="region of interest" description="Disordered" evidence="1">
    <location>
        <begin position="549"/>
        <end position="575"/>
    </location>
</feature>
<accession>A0A086MYT8</accession>
<organism evidence="3 4">
    <name type="scientific">Streptomyces mutabilis</name>
    <dbReference type="NCBI Taxonomy" id="67332"/>
    <lineage>
        <taxon>Bacteria</taxon>
        <taxon>Bacillati</taxon>
        <taxon>Actinomycetota</taxon>
        <taxon>Actinomycetes</taxon>
        <taxon>Kitasatosporales</taxon>
        <taxon>Streptomycetaceae</taxon>
        <taxon>Streptomyces</taxon>
    </lineage>
</organism>
<feature type="compositionally biased region" description="Basic and acidic residues" evidence="1">
    <location>
        <begin position="1"/>
        <end position="12"/>
    </location>
</feature>
<reference evidence="3 4" key="1">
    <citation type="submission" date="2014-05" db="EMBL/GenBank/DDBJ databases">
        <title>Complete genome sequence of the Streptomyces mutabilis TRM45540.</title>
        <authorList>
            <person name="Luo X."/>
            <person name="Zhang L."/>
        </authorList>
    </citation>
    <scope>NUCLEOTIDE SEQUENCE [LARGE SCALE GENOMIC DNA]</scope>
    <source>
        <strain evidence="3 4">TRM45540</strain>
    </source>
</reference>
<gene>
    <name evidence="3" type="ORF">FM21_25110</name>
</gene>
<evidence type="ECO:0000256" key="1">
    <source>
        <dbReference type="SAM" id="MobiDB-lite"/>
    </source>
</evidence>
<feature type="compositionally biased region" description="Low complexity" evidence="1">
    <location>
        <begin position="549"/>
        <end position="564"/>
    </location>
</feature>
<feature type="transmembrane region" description="Helical" evidence="2">
    <location>
        <begin position="91"/>
        <end position="114"/>
    </location>
</feature>
<feature type="transmembrane region" description="Helical" evidence="2">
    <location>
        <begin position="147"/>
        <end position="168"/>
    </location>
</feature>
<feature type="region of interest" description="Disordered" evidence="1">
    <location>
        <begin position="214"/>
        <end position="234"/>
    </location>
</feature>
<name>A0A086MYT8_9ACTN</name>